<dbReference type="InterPro" id="IPR051553">
    <property type="entry name" value="Ran_GTPase-activating"/>
</dbReference>
<dbReference type="Gene3D" id="2.130.10.30">
    <property type="entry name" value="Regulator of chromosome condensation 1/beta-lactamase-inhibitor protein II"/>
    <property type="match status" value="2"/>
</dbReference>
<dbReference type="InterPro" id="IPR000408">
    <property type="entry name" value="Reg_chr_condens"/>
</dbReference>
<evidence type="ECO:0000313" key="4">
    <source>
        <dbReference type="Proteomes" id="UP000660262"/>
    </source>
</evidence>
<proteinExistence type="predicted"/>
<dbReference type="PRINTS" id="PR00633">
    <property type="entry name" value="RCCNDNSATION"/>
</dbReference>
<dbReference type="OrthoDB" id="526307at2759"/>
<feature type="repeat" description="RCC1" evidence="1">
    <location>
        <begin position="306"/>
        <end position="359"/>
    </location>
</feature>
<dbReference type="SUPFAM" id="SSF50985">
    <property type="entry name" value="RCC1/BLIP-II"/>
    <property type="match status" value="1"/>
</dbReference>
<dbReference type="PANTHER" id="PTHR45982">
    <property type="entry name" value="REGULATOR OF CHROMOSOME CONDENSATION"/>
    <property type="match status" value="1"/>
</dbReference>
<keyword evidence="4" id="KW-1185">Reference proteome</keyword>
<dbReference type="PANTHER" id="PTHR45982:SF1">
    <property type="entry name" value="REGULATOR OF CHROMOSOME CONDENSATION"/>
    <property type="match status" value="1"/>
</dbReference>
<name>A0A830I318_9CHLO</name>
<dbReference type="PROSITE" id="PS50012">
    <property type="entry name" value="RCC1_3"/>
    <property type="match status" value="3"/>
</dbReference>
<sequence length="397" mass="40520">MVNASTVYAHVVAGGEHALATIKTAGSGNQSNDQVIAEAATPGKSPIERALPAGDAQVATIAAGAYHNLVATSMGCLYAWGVGVFQGSNARDGCIPALGQRGALDEVMTPTRVHIDGGEKAKALAAGAYHSVVLTESRKVLTFGAAQLGQLGRRLTRAQTDGSGLPVDDTPAEVSGLPASCAPVRIGAAFYNTYVLCKGKGAYCTGENQNGQCGASRERNIHTMSSIPELEGEALAQLDGGYCHTLALTDDGRVLSMGCGEDGQRGCGVIADDETSVGAITEVVLPGKAKSVAAGLNHSLALTHAGDVFAWGSNEYGQLGVDGDEPRASPVRVEGLPNDRGVPVHISAGSTHSHVLYPDGSVYSFGGGGNGQLMDGSSSETQGTPIRAVAPQRQRSV</sequence>
<evidence type="ECO:0000256" key="1">
    <source>
        <dbReference type="PROSITE-ProRule" id="PRU00235"/>
    </source>
</evidence>
<dbReference type="GO" id="GO:0005085">
    <property type="term" value="F:guanyl-nucleotide exchange factor activity"/>
    <property type="evidence" value="ECO:0007669"/>
    <property type="project" value="TreeGrafter"/>
</dbReference>
<evidence type="ECO:0000256" key="2">
    <source>
        <dbReference type="SAM" id="MobiDB-lite"/>
    </source>
</evidence>
<dbReference type="EMBL" id="BNJQ01000035">
    <property type="protein sequence ID" value="GHP11567.1"/>
    <property type="molecule type" value="Genomic_DNA"/>
</dbReference>
<feature type="region of interest" description="Disordered" evidence="2">
    <location>
        <begin position="368"/>
        <end position="397"/>
    </location>
</feature>
<gene>
    <name evidence="3" type="ORF">PPROV_001029500</name>
</gene>
<protein>
    <submittedName>
        <fullName evidence="3">Uncharacterized protein</fullName>
    </submittedName>
</protein>
<dbReference type="PROSITE" id="PS00626">
    <property type="entry name" value="RCC1_2"/>
    <property type="match status" value="2"/>
</dbReference>
<dbReference type="Pfam" id="PF00415">
    <property type="entry name" value="RCC1"/>
    <property type="match status" value="1"/>
</dbReference>
<dbReference type="AlphaFoldDB" id="A0A830I318"/>
<organism evidence="3 4">
    <name type="scientific">Pycnococcus provasolii</name>
    <dbReference type="NCBI Taxonomy" id="41880"/>
    <lineage>
        <taxon>Eukaryota</taxon>
        <taxon>Viridiplantae</taxon>
        <taxon>Chlorophyta</taxon>
        <taxon>Pseudoscourfieldiophyceae</taxon>
        <taxon>Pseudoscourfieldiales</taxon>
        <taxon>Pycnococcaceae</taxon>
        <taxon>Pycnococcus</taxon>
    </lineage>
</organism>
<evidence type="ECO:0000313" key="3">
    <source>
        <dbReference type="EMBL" id="GHP11567.1"/>
    </source>
</evidence>
<reference evidence="3" key="1">
    <citation type="submission" date="2020-10" db="EMBL/GenBank/DDBJ databases">
        <title>Unveiling of a novel bifunctional photoreceptor, Dualchrome1, isolated from a cosmopolitan green alga.</title>
        <authorList>
            <person name="Suzuki S."/>
            <person name="Kawachi M."/>
        </authorList>
    </citation>
    <scope>NUCLEOTIDE SEQUENCE</scope>
    <source>
        <strain evidence="3">NIES 2893</strain>
    </source>
</reference>
<dbReference type="Pfam" id="PF13540">
    <property type="entry name" value="RCC1_2"/>
    <property type="match status" value="2"/>
</dbReference>
<feature type="repeat" description="RCC1" evidence="1">
    <location>
        <begin position="252"/>
        <end position="305"/>
    </location>
</feature>
<comment type="caution">
    <text evidence="3">The sequence shown here is derived from an EMBL/GenBank/DDBJ whole genome shotgun (WGS) entry which is preliminary data.</text>
</comment>
<feature type="compositionally biased region" description="Polar residues" evidence="2">
    <location>
        <begin position="375"/>
        <end position="384"/>
    </location>
</feature>
<dbReference type="GO" id="GO:0005737">
    <property type="term" value="C:cytoplasm"/>
    <property type="evidence" value="ECO:0007669"/>
    <property type="project" value="TreeGrafter"/>
</dbReference>
<accession>A0A830I318</accession>
<dbReference type="InterPro" id="IPR009091">
    <property type="entry name" value="RCC1/BLIP-II"/>
</dbReference>
<feature type="repeat" description="RCC1" evidence="1">
    <location>
        <begin position="75"/>
        <end position="137"/>
    </location>
</feature>
<dbReference type="Proteomes" id="UP000660262">
    <property type="component" value="Unassembled WGS sequence"/>
</dbReference>